<feature type="compositionally biased region" description="Pro residues" evidence="1">
    <location>
        <begin position="507"/>
        <end position="518"/>
    </location>
</feature>
<feature type="signal peptide" evidence="2">
    <location>
        <begin position="1"/>
        <end position="21"/>
    </location>
</feature>
<protein>
    <submittedName>
        <fullName evidence="3">Uncharacterized protein</fullName>
    </submittedName>
</protein>
<evidence type="ECO:0000256" key="1">
    <source>
        <dbReference type="SAM" id="MobiDB-lite"/>
    </source>
</evidence>
<feature type="chain" id="PRO_5045751438" evidence="2">
    <location>
        <begin position="22"/>
        <end position="689"/>
    </location>
</feature>
<keyword evidence="2" id="KW-0732">Signal</keyword>
<feature type="compositionally biased region" description="Basic and acidic residues" evidence="1">
    <location>
        <begin position="641"/>
        <end position="667"/>
    </location>
</feature>
<name>A0ABQ8U5A2_9EUKA</name>
<evidence type="ECO:0000313" key="3">
    <source>
        <dbReference type="EMBL" id="KAJ4454527.1"/>
    </source>
</evidence>
<reference evidence="3" key="1">
    <citation type="journal article" date="2022" name="bioRxiv">
        <title>Genomics of Preaxostyla Flagellates Illuminates Evolutionary Transitions and the Path Towards Mitochondrial Loss.</title>
        <authorList>
            <person name="Novak L.V.F."/>
            <person name="Treitli S.C."/>
            <person name="Pyrih J."/>
            <person name="Halakuc P."/>
            <person name="Pipaliya S.V."/>
            <person name="Vacek V."/>
            <person name="Brzon O."/>
            <person name="Soukal P."/>
            <person name="Eme L."/>
            <person name="Dacks J.B."/>
            <person name="Karnkowska A."/>
            <person name="Elias M."/>
            <person name="Hampl V."/>
        </authorList>
    </citation>
    <scope>NUCLEOTIDE SEQUENCE</scope>
    <source>
        <strain evidence="3">RCP-MX</strain>
    </source>
</reference>
<sequence>MCFSGSVDYSLFGLLVEVCLSMSTMNGMETPSSPPNSPLCLPESVEAQMEVASEDDIQTRPPSAAPPQVVLKHFADGTVSCTEAARALETAALSVLPRMISSCQSTLTSVDTDAHPSKDSPIIDRAVALSQRPDGGQGALGGVQLPGAPDDLRAASAAPPARAAGEPAMTPWLLTLPLRPLPHPLVIPQLGRPADWTPPLSALGCPELRQLAAALRHEGWVEQPVVCTSKKDLIPALARLLADSPPEITMEMVLKWACPMVDDPNVRARLQELMATQAPGGAALISDPLRVTAPQRPEPDPLPAVPVPPVVPPKAVAAALPSVAPSPSPSTSAVRPVVSDPPPLAATAPPPAVLTMLSDASALPPAGTRFLVSSQGAEAQPSVAPAPRPQFAWVTYAVPAVDLPGPDGLPLVALTEDLRPAAAVRQLLLRVGQLLEAVGPHLRGTHDPLVFERIVAVTTEALSLSLKRGMIPESLLETLRSVLRLSWVPDLGDWQPQALVDRQPVDQQPPAPGDQHPPAPEDQKPPAPVAPSAPGSVPTVTVAALAPTARGRVGDLGTQQHAQQGPTQLQSVYLRRTPGTPWPEILGELPQKPMSIRYGPRKRYCYVELPVGAFEELRAAPPPGLFVGLATRRAANGKAPSQDREASPRERRSTAKEVVPVDDRTSPADDDEECLGRPRDSACACGEAQ</sequence>
<gene>
    <name evidence="3" type="ORF">PAPYR_10753</name>
</gene>
<feature type="region of interest" description="Disordered" evidence="1">
    <location>
        <begin position="320"/>
        <end position="343"/>
    </location>
</feature>
<feature type="region of interest" description="Disordered" evidence="1">
    <location>
        <begin position="634"/>
        <end position="680"/>
    </location>
</feature>
<dbReference type="EMBL" id="JAPMOS010000150">
    <property type="protein sequence ID" value="KAJ4454527.1"/>
    <property type="molecule type" value="Genomic_DNA"/>
</dbReference>
<proteinExistence type="predicted"/>
<evidence type="ECO:0000256" key="2">
    <source>
        <dbReference type="SAM" id="SignalP"/>
    </source>
</evidence>
<feature type="region of interest" description="Disordered" evidence="1">
    <location>
        <begin position="503"/>
        <end position="538"/>
    </location>
</feature>
<feature type="compositionally biased region" description="Low complexity" evidence="1">
    <location>
        <begin position="320"/>
        <end position="338"/>
    </location>
</feature>
<feature type="region of interest" description="Disordered" evidence="1">
    <location>
        <begin position="133"/>
        <end position="154"/>
    </location>
</feature>
<comment type="caution">
    <text evidence="3">The sequence shown here is derived from an EMBL/GenBank/DDBJ whole genome shotgun (WGS) entry which is preliminary data.</text>
</comment>
<dbReference type="Proteomes" id="UP001141327">
    <property type="component" value="Unassembled WGS sequence"/>
</dbReference>
<keyword evidence="4" id="KW-1185">Reference proteome</keyword>
<accession>A0ABQ8U5A2</accession>
<organism evidence="3 4">
    <name type="scientific">Paratrimastix pyriformis</name>
    <dbReference type="NCBI Taxonomy" id="342808"/>
    <lineage>
        <taxon>Eukaryota</taxon>
        <taxon>Metamonada</taxon>
        <taxon>Preaxostyla</taxon>
        <taxon>Paratrimastigidae</taxon>
        <taxon>Paratrimastix</taxon>
    </lineage>
</organism>
<evidence type="ECO:0000313" key="4">
    <source>
        <dbReference type="Proteomes" id="UP001141327"/>
    </source>
</evidence>